<keyword evidence="1" id="KW-0812">Transmembrane</keyword>
<feature type="transmembrane region" description="Helical" evidence="1">
    <location>
        <begin position="45"/>
        <end position="63"/>
    </location>
</feature>
<reference evidence="2" key="1">
    <citation type="journal article" date="2015" name="Nature">
        <title>Complex archaea that bridge the gap between prokaryotes and eukaryotes.</title>
        <authorList>
            <person name="Spang A."/>
            <person name="Saw J.H."/>
            <person name="Jorgensen S.L."/>
            <person name="Zaremba-Niedzwiedzka K."/>
            <person name="Martijn J."/>
            <person name="Lind A.E."/>
            <person name="van Eijk R."/>
            <person name="Schleper C."/>
            <person name="Guy L."/>
            <person name="Ettema T.J."/>
        </authorList>
    </citation>
    <scope>NUCLEOTIDE SEQUENCE</scope>
</reference>
<keyword evidence="1" id="KW-1133">Transmembrane helix</keyword>
<gene>
    <name evidence="2" type="ORF">LCGC14_1866520</name>
</gene>
<sequence length="69" mass="8307">MKHYKDKMGWDHHVGARFPEYQWWGLVTLIIMLSAHMNPTLNLKWPVDIASTIFLLKGIFYLYQSRRNK</sequence>
<evidence type="ECO:0000256" key="1">
    <source>
        <dbReference type="SAM" id="Phobius"/>
    </source>
</evidence>
<name>A0A0F9IKH5_9ZZZZ</name>
<dbReference type="EMBL" id="LAZR01018973">
    <property type="protein sequence ID" value="KKL94255.1"/>
    <property type="molecule type" value="Genomic_DNA"/>
</dbReference>
<feature type="transmembrane region" description="Helical" evidence="1">
    <location>
        <begin position="21"/>
        <end position="39"/>
    </location>
</feature>
<evidence type="ECO:0000313" key="2">
    <source>
        <dbReference type="EMBL" id="KKL94255.1"/>
    </source>
</evidence>
<protein>
    <submittedName>
        <fullName evidence="2">Uncharacterized protein</fullName>
    </submittedName>
</protein>
<proteinExistence type="predicted"/>
<comment type="caution">
    <text evidence="2">The sequence shown here is derived from an EMBL/GenBank/DDBJ whole genome shotgun (WGS) entry which is preliminary data.</text>
</comment>
<organism evidence="2">
    <name type="scientific">marine sediment metagenome</name>
    <dbReference type="NCBI Taxonomy" id="412755"/>
    <lineage>
        <taxon>unclassified sequences</taxon>
        <taxon>metagenomes</taxon>
        <taxon>ecological metagenomes</taxon>
    </lineage>
</organism>
<keyword evidence="1" id="KW-0472">Membrane</keyword>
<dbReference type="AlphaFoldDB" id="A0A0F9IKH5"/>
<accession>A0A0F9IKH5</accession>